<dbReference type="EMBL" id="CP015118">
    <property type="protein sequence ID" value="ARN18603.1"/>
    <property type="molecule type" value="Genomic_DNA"/>
</dbReference>
<dbReference type="RefSeq" id="WP_099959833.1">
    <property type="nucleotide sequence ID" value="NZ_BSPR01000010.1"/>
</dbReference>
<proteinExistence type="predicted"/>
<dbReference type="AlphaFoldDB" id="A0A1W6L307"/>
<dbReference type="KEGG" id="rgu:A4W93_00985"/>
<dbReference type="SMART" id="SM00421">
    <property type="entry name" value="HTH_LUXR"/>
    <property type="match status" value="1"/>
</dbReference>
<protein>
    <submittedName>
        <fullName evidence="1">Uncharacterized protein</fullName>
    </submittedName>
</protein>
<dbReference type="GO" id="GO:0006355">
    <property type="term" value="P:regulation of DNA-templated transcription"/>
    <property type="evidence" value="ECO:0007669"/>
    <property type="project" value="InterPro"/>
</dbReference>
<dbReference type="Gene3D" id="1.10.10.10">
    <property type="entry name" value="Winged helix-like DNA-binding domain superfamily/Winged helix DNA-binding domain"/>
    <property type="match status" value="1"/>
</dbReference>
<dbReference type="STRING" id="946333.A4W93_00985"/>
<evidence type="ECO:0000313" key="2">
    <source>
        <dbReference type="Proteomes" id="UP000193427"/>
    </source>
</evidence>
<sequence length="231" mass="25138">MLNADMLTPEPVAQRRPLPFPGSYTGPERRSRGERLTRCLSLVLDEMAHGVLLVSADGLLCHANHPARDELGHHGALQLTQGHVTPSRPEDLARFLLAVQEAALGRRRLFTLGDGARALSIAAVPLPASRDNPEPLVLLVLGRRQHVETLTIDFFARTQGLTGAEANVLRGLCRGLRPKEVARDCGVAVSTVRTQITSIRQKTQSQSIRALLERVAALPPINSLIRPPSPH</sequence>
<dbReference type="InterPro" id="IPR000792">
    <property type="entry name" value="Tscrpt_reg_LuxR_C"/>
</dbReference>
<evidence type="ECO:0000313" key="1">
    <source>
        <dbReference type="EMBL" id="ARN18603.1"/>
    </source>
</evidence>
<keyword evidence="2" id="KW-1185">Reference proteome</keyword>
<gene>
    <name evidence="1" type="ORF">A4W93_00985</name>
</gene>
<dbReference type="OrthoDB" id="9150154at2"/>
<dbReference type="Proteomes" id="UP000193427">
    <property type="component" value="Chromosome"/>
</dbReference>
<dbReference type="Pfam" id="PF00196">
    <property type="entry name" value="GerE"/>
    <property type="match status" value="1"/>
</dbReference>
<dbReference type="InterPro" id="IPR016032">
    <property type="entry name" value="Sig_transdc_resp-reg_C-effctor"/>
</dbReference>
<name>A0A1W6L307_9BURK</name>
<dbReference type="GO" id="GO:0003677">
    <property type="term" value="F:DNA binding"/>
    <property type="evidence" value="ECO:0007669"/>
    <property type="project" value="InterPro"/>
</dbReference>
<accession>A0A1W6L307</accession>
<reference evidence="1 2" key="1">
    <citation type="submission" date="2016-04" db="EMBL/GenBank/DDBJ databases">
        <title>Complete genome sequence of natural rubber-degrading, novel Gram-negative bacterium, Rhizobacter gummiphilus strain NS21.</title>
        <authorList>
            <person name="Tabata M."/>
            <person name="Kasai D."/>
            <person name="Fukuda M."/>
        </authorList>
    </citation>
    <scope>NUCLEOTIDE SEQUENCE [LARGE SCALE GENOMIC DNA]</scope>
    <source>
        <strain evidence="1 2">NS21</strain>
    </source>
</reference>
<dbReference type="SUPFAM" id="SSF46894">
    <property type="entry name" value="C-terminal effector domain of the bipartite response regulators"/>
    <property type="match status" value="1"/>
</dbReference>
<dbReference type="InterPro" id="IPR036388">
    <property type="entry name" value="WH-like_DNA-bd_sf"/>
</dbReference>
<organism evidence="1 2">
    <name type="scientific">Piscinibacter gummiphilus</name>
    <dbReference type="NCBI Taxonomy" id="946333"/>
    <lineage>
        <taxon>Bacteria</taxon>
        <taxon>Pseudomonadati</taxon>
        <taxon>Pseudomonadota</taxon>
        <taxon>Betaproteobacteria</taxon>
        <taxon>Burkholderiales</taxon>
        <taxon>Sphaerotilaceae</taxon>
        <taxon>Piscinibacter</taxon>
    </lineage>
</organism>